<proteinExistence type="predicted"/>
<feature type="compositionally biased region" description="Basic residues" evidence="6">
    <location>
        <begin position="250"/>
        <end position="263"/>
    </location>
</feature>
<gene>
    <name evidence="8" type="ORF">B296_00047577</name>
</gene>
<dbReference type="PRINTS" id="PR00404">
    <property type="entry name" value="MADSDOMAIN"/>
</dbReference>
<evidence type="ECO:0000256" key="6">
    <source>
        <dbReference type="SAM" id="MobiDB-lite"/>
    </source>
</evidence>
<dbReference type="Pfam" id="PF00319">
    <property type="entry name" value="SRF-TF"/>
    <property type="match status" value="1"/>
</dbReference>
<keyword evidence="3" id="KW-0238">DNA-binding</keyword>
<dbReference type="EMBL" id="AMZH03024336">
    <property type="protein sequence ID" value="RRT35903.1"/>
    <property type="molecule type" value="Genomic_DNA"/>
</dbReference>
<evidence type="ECO:0000256" key="3">
    <source>
        <dbReference type="ARBA" id="ARBA00023125"/>
    </source>
</evidence>
<dbReference type="InterPro" id="IPR036879">
    <property type="entry name" value="TF_MADSbox_sf"/>
</dbReference>
<comment type="subcellular location">
    <subcellularLocation>
        <location evidence="1">Nucleus</location>
    </subcellularLocation>
</comment>
<evidence type="ECO:0000313" key="8">
    <source>
        <dbReference type="EMBL" id="RRT35903.1"/>
    </source>
</evidence>
<dbReference type="InterPro" id="IPR002100">
    <property type="entry name" value="TF_MADSbox"/>
</dbReference>
<evidence type="ECO:0000259" key="7">
    <source>
        <dbReference type="PROSITE" id="PS50066"/>
    </source>
</evidence>
<dbReference type="FunFam" id="3.40.1810.10:FF:000003">
    <property type="entry name" value="MADS-box transcription factor MADS-MC"/>
    <property type="match status" value="1"/>
</dbReference>
<dbReference type="CDD" id="cd00265">
    <property type="entry name" value="MADS_MEF2_like"/>
    <property type="match status" value="1"/>
</dbReference>
<dbReference type="InterPro" id="IPR050142">
    <property type="entry name" value="MADS-box/MEF2_TF"/>
</dbReference>
<dbReference type="GO" id="GO:0000977">
    <property type="term" value="F:RNA polymerase II transcription regulatory region sequence-specific DNA binding"/>
    <property type="evidence" value="ECO:0007669"/>
    <property type="project" value="InterPro"/>
</dbReference>
<dbReference type="GO" id="GO:0005634">
    <property type="term" value="C:nucleus"/>
    <property type="evidence" value="ECO:0007669"/>
    <property type="project" value="UniProtKB-SubCell"/>
</dbReference>
<evidence type="ECO:0000256" key="1">
    <source>
        <dbReference type="ARBA" id="ARBA00004123"/>
    </source>
</evidence>
<keyword evidence="2" id="KW-0805">Transcription regulation</keyword>
<evidence type="ECO:0000256" key="2">
    <source>
        <dbReference type="ARBA" id="ARBA00023015"/>
    </source>
</evidence>
<evidence type="ECO:0000256" key="4">
    <source>
        <dbReference type="ARBA" id="ARBA00023163"/>
    </source>
</evidence>
<sequence length="403" mass="45596">MGRGRVQLKRIENKINRQVTFSKRRSGLLKKAHEISVLCDAEVALIIFSAKGKLCEYSTDSRYVRSILASDGNNQACPIWDGAHPPSRQVPSLSQNRLPYLRREPSRSYTECICGTIRRNLLLSITKFSYQMKSLERNQEELLKSVFHVNLVSFKHCIKYIICNHWLADGEEEVVAGGRGEDSDGRREEAVVMAGKGCGCGYGYRFLEEEVRAAVEEVATVAEGREEQRWPEEEAAEGEGNGDVRLLRQERRKGRFSRRKQRRLEKGEGSSSPARATAAGEGGGCGVSVRSAQRWLWLRAREAAVTDNNVNKVFDEMLVFVRSGHPGLTFRGMANPLRERHHKDKQSCAKLTAVRRIANSKDSVLMQGLVHGRWSVRGHPKVRSELSAMEYQNFLFDMERICP</sequence>
<name>A0A426X8V0_ENSVE</name>
<protein>
    <recommendedName>
        <fullName evidence="7">MADS-box domain-containing protein</fullName>
    </recommendedName>
</protein>
<organism evidence="8 9">
    <name type="scientific">Ensete ventricosum</name>
    <name type="common">Abyssinian banana</name>
    <name type="synonym">Musa ensete</name>
    <dbReference type="NCBI Taxonomy" id="4639"/>
    <lineage>
        <taxon>Eukaryota</taxon>
        <taxon>Viridiplantae</taxon>
        <taxon>Streptophyta</taxon>
        <taxon>Embryophyta</taxon>
        <taxon>Tracheophyta</taxon>
        <taxon>Spermatophyta</taxon>
        <taxon>Magnoliopsida</taxon>
        <taxon>Liliopsida</taxon>
        <taxon>Zingiberales</taxon>
        <taxon>Musaceae</taxon>
        <taxon>Ensete</taxon>
    </lineage>
</organism>
<feature type="region of interest" description="Disordered" evidence="6">
    <location>
        <begin position="223"/>
        <end position="286"/>
    </location>
</feature>
<comment type="caution">
    <text evidence="8">The sequence shown here is derived from an EMBL/GenBank/DDBJ whole genome shotgun (WGS) entry which is preliminary data.</text>
</comment>
<dbReference type="AlphaFoldDB" id="A0A426X8V0"/>
<evidence type="ECO:0000256" key="5">
    <source>
        <dbReference type="ARBA" id="ARBA00023242"/>
    </source>
</evidence>
<dbReference type="GO" id="GO:0046983">
    <property type="term" value="F:protein dimerization activity"/>
    <property type="evidence" value="ECO:0007669"/>
    <property type="project" value="InterPro"/>
</dbReference>
<reference evidence="8 9" key="1">
    <citation type="journal article" date="2014" name="Agronomy (Basel)">
        <title>A Draft Genome Sequence for Ensete ventricosum, the Drought-Tolerant Tree Against Hunger.</title>
        <authorList>
            <person name="Harrison J."/>
            <person name="Moore K.A."/>
            <person name="Paszkiewicz K."/>
            <person name="Jones T."/>
            <person name="Grant M."/>
            <person name="Ambacheew D."/>
            <person name="Muzemil S."/>
            <person name="Studholme D.J."/>
        </authorList>
    </citation>
    <scope>NUCLEOTIDE SEQUENCE [LARGE SCALE GENOMIC DNA]</scope>
</reference>
<keyword evidence="4" id="KW-0804">Transcription</keyword>
<dbReference type="SMART" id="SM00432">
    <property type="entry name" value="MADS"/>
    <property type="match status" value="1"/>
</dbReference>
<dbReference type="Proteomes" id="UP000287651">
    <property type="component" value="Unassembled WGS sequence"/>
</dbReference>
<keyword evidence="5" id="KW-0539">Nucleus</keyword>
<accession>A0A426X8V0</accession>
<feature type="domain" description="MADS-box" evidence="7">
    <location>
        <begin position="1"/>
        <end position="61"/>
    </location>
</feature>
<dbReference type="GO" id="GO:0045944">
    <property type="term" value="P:positive regulation of transcription by RNA polymerase II"/>
    <property type="evidence" value="ECO:0007669"/>
    <property type="project" value="InterPro"/>
</dbReference>
<evidence type="ECO:0000313" key="9">
    <source>
        <dbReference type="Proteomes" id="UP000287651"/>
    </source>
</evidence>
<dbReference type="InterPro" id="IPR033896">
    <property type="entry name" value="MEF2-like_N"/>
</dbReference>
<dbReference type="PROSITE" id="PS50066">
    <property type="entry name" value="MADS_BOX_2"/>
    <property type="match status" value="1"/>
</dbReference>
<dbReference type="Gene3D" id="3.40.1810.10">
    <property type="entry name" value="Transcription factor, MADS-box"/>
    <property type="match status" value="1"/>
</dbReference>
<dbReference type="SUPFAM" id="SSF55455">
    <property type="entry name" value="SRF-like"/>
    <property type="match status" value="1"/>
</dbReference>
<dbReference type="PANTHER" id="PTHR48019">
    <property type="entry name" value="SERUM RESPONSE FACTOR HOMOLOG"/>
    <property type="match status" value="1"/>
</dbReference>
<feature type="compositionally biased region" description="Basic and acidic residues" evidence="6">
    <location>
        <begin position="223"/>
        <end position="232"/>
    </location>
</feature>
<dbReference type="PROSITE" id="PS00350">
    <property type="entry name" value="MADS_BOX_1"/>
    <property type="match status" value="1"/>
</dbReference>